<evidence type="ECO:0000313" key="3">
    <source>
        <dbReference type="Proteomes" id="UP000007954"/>
    </source>
</evidence>
<dbReference type="OrthoDB" id="214631at2157"/>
<name>G0LL60_HALWC</name>
<feature type="compositionally biased region" description="Acidic residues" evidence="1">
    <location>
        <begin position="395"/>
        <end position="405"/>
    </location>
</feature>
<feature type="compositionally biased region" description="Acidic residues" evidence="1">
    <location>
        <begin position="528"/>
        <end position="538"/>
    </location>
</feature>
<proteinExistence type="predicted"/>
<feature type="region of interest" description="Disordered" evidence="1">
    <location>
        <begin position="243"/>
        <end position="605"/>
    </location>
</feature>
<sequence>MSTTQNSREVAYRLFAAEFEDATLSYSAGDDERAPNYVVTPTGERINRLFTVGALTAVESVTDDLRRGRIADPTGVFVTYAGQYQPTAASFLEQATPPMFVALTGKARTYQPEDSDQVLTSARPEDLTAVDTDTRDRWAVSAAQATLRRIGIMDIAQSLPVRGDALENELESRGVDEARAEGMALAIDHYGTTEFYLESLRKTVIQVLEVIAGNRETVEALDTNPSETGAASLGALPSIAIDTTQASTPTPSPSQTSTSESIQDSAHDTNNAVDNDNVAIESDTDTTVTTESSPSQEATIDTDIVQPAADGESTVESASEPDEYATSDPITPKNDGENGVTTTEAENATADDSLSADVTEDSAPSDEMTETVNTTAQDINSTETHLETEIQREVDESEISTDTEDTSAPTSASNSDIMSSDEGIDVESGNSDESTAGSAGTNDDITADPTEMYELDDDERAEIEDEFVTEFSTGNEVDAPGSADIDVPTAPDEDPSDEETSVDTTTNVTETASIDTGSTDGDPHETPIESDTDTDTDTAVDGISEASPAGSGDLGDFETTVDFDSESTESNSSAGETRSNEGETESGTETSAESTNIADSDKTQDVDLEQAAVSMMNKLDDGDGATREAVIDEVVDMHDVSPDAVESAIQSALMSGRCYESGENALKAI</sequence>
<feature type="compositionally biased region" description="Polar residues" evidence="1">
    <location>
        <begin position="406"/>
        <end position="418"/>
    </location>
</feature>
<feature type="compositionally biased region" description="Acidic residues" evidence="1">
    <location>
        <begin position="491"/>
        <end position="501"/>
    </location>
</feature>
<feature type="compositionally biased region" description="Acidic residues" evidence="1">
    <location>
        <begin position="358"/>
        <end position="369"/>
    </location>
</feature>
<feature type="compositionally biased region" description="Low complexity" evidence="1">
    <location>
        <begin position="270"/>
        <end position="295"/>
    </location>
</feature>
<evidence type="ECO:0000256" key="1">
    <source>
        <dbReference type="SAM" id="MobiDB-lite"/>
    </source>
</evidence>
<feature type="compositionally biased region" description="Polar residues" evidence="1">
    <location>
        <begin position="428"/>
        <end position="444"/>
    </location>
</feature>
<dbReference type="EMBL" id="FR746099">
    <property type="protein sequence ID" value="CCC40500.1"/>
    <property type="molecule type" value="Genomic_DNA"/>
</dbReference>
<feature type="compositionally biased region" description="Low complexity" evidence="1">
    <location>
        <begin position="337"/>
        <end position="350"/>
    </location>
</feature>
<feature type="compositionally biased region" description="Low complexity" evidence="1">
    <location>
        <begin position="585"/>
        <end position="595"/>
    </location>
</feature>
<feature type="compositionally biased region" description="Acidic residues" evidence="1">
    <location>
        <begin position="451"/>
        <end position="468"/>
    </location>
</feature>
<dbReference type="AlphaFoldDB" id="G0LL60"/>
<dbReference type="GeneID" id="12447404"/>
<organism evidence="2 3">
    <name type="scientific">Haloquadratum walsbyi (strain DSM 16854 / JCM 12705 / C23)</name>
    <dbReference type="NCBI Taxonomy" id="768065"/>
    <lineage>
        <taxon>Archaea</taxon>
        <taxon>Methanobacteriati</taxon>
        <taxon>Methanobacteriota</taxon>
        <taxon>Stenosarchaea group</taxon>
        <taxon>Halobacteria</taxon>
        <taxon>Halobacteriales</taxon>
        <taxon>Haloferacaceae</taxon>
        <taxon>Haloquadratum</taxon>
    </lineage>
</organism>
<feature type="compositionally biased region" description="Acidic residues" evidence="1">
    <location>
        <begin position="555"/>
        <end position="567"/>
    </location>
</feature>
<reference evidence="2 3" key="1">
    <citation type="journal article" date="2011" name="PLoS ONE">
        <title>Haloquadratum walsbyi: limited diversity in a global pond.</title>
        <authorList>
            <person name="Dyall-Smith M."/>
            <person name="Pfeiffer F."/>
            <person name="Klee K."/>
            <person name="Palm P."/>
            <person name="Gross K."/>
            <person name="Schuster S.C."/>
            <person name="Rampp M."/>
            <person name="Oesterhelt D."/>
        </authorList>
    </citation>
    <scope>NUCLEOTIDE SEQUENCE [LARGE SCALE GENOMIC DNA]</scope>
    <source>
        <strain evidence="3">DSM 16854 / JCM 12705 / C23</strain>
    </source>
</reference>
<dbReference type="RefSeq" id="WP_014556110.1">
    <property type="nucleotide sequence ID" value="NC_017459.1"/>
</dbReference>
<feature type="compositionally biased region" description="Polar residues" evidence="1">
    <location>
        <begin position="370"/>
        <end position="383"/>
    </location>
</feature>
<dbReference type="HOGENOM" id="CLU_489691_0_0_2"/>
<dbReference type="KEGG" id="hwc:Hqrw_2667"/>
<feature type="compositionally biased region" description="Basic and acidic residues" evidence="1">
    <location>
        <begin position="384"/>
        <end position="394"/>
    </location>
</feature>
<gene>
    <name evidence="2" type="primary">rpap1</name>
    <name evidence="2" type="ordered locus">Hqrw_2667</name>
</gene>
<feature type="compositionally biased region" description="Low complexity" evidence="1">
    <location>
        <begin position="502"/>
        <end position="512"/>
    </location>
</feature>
<protein>
    <submittedName>
        <fullName evidence="2">Rpa-associated protein</fullName>
    </submittedName>
</protein>
<feature type="compositionally biased region" description="Low complexity" evidence="1">
    <location>
        <begin position="243"/>
        <end position="263"/>
    </location>
</feature>
<evidence type="ECO:0000313" key="2">
    <source>
        <dbReference type="EMBL" id="CCC40500.1"/>
    </source>
</evidence>
<accession>G0LL60</accession>
<dbReference type="Proteomes" id="UP000007954">
    <property type="component" value="Chromosome"/>
</dbReference>